<protein>
    <submittedName>
        <fullName evidence="1">Uncharacterized protein</fullName>
    </submittedName>
</protein>
<reference evidence="1 2" key="1">
    <citation type="submission" date="2014-10" db="EMBL/GenBank/DDBJ databases">
        <title>Genome sequence of a Xanthomonas strain that is pathogenic on beans.</title>
        <authorList>
            <person name="Aritua V."/>
            <person name="Sapp M."/>
            <person name="Harrison J."/>
            <person name="Smith J."/>
            <person name="Studholme D."/>
        </authorList>
    </citation>
    <scope>NUCLEOTIDE SEQUENCE [LARGE SCALE GENOMIC DNA]</scope>
    <source>
        <strain evidence="1 2">Nyagatare</strain>
    </source>
</reference>
<proteinExistence type="predicted"/>
<name>A0AB34PA69_9XANT</name>
<sequence>MACQLLACDEQVEFVGLVDTYHPTRIDLGPAFHIPELTQRHLLLQHCLDAASEHDDPESSVRCITALTEQVQQREPKALLAICRLRHWLPKQ</sequence>
<organism evidence="1 2">
    <name type="scientific">Xanthomonas cannabis pv. phaseoli</name>
    <dbReference type="NCBI Taxonomy" id="1885902"/>
    <lineage>
        <taxon>Bacteria</taxon>
        <taxon>Pseudomonadati</taxon>
        <taxon>Pseudomonadota</taxon>
        <taxon>Gammaproteobacteria</taxon>
        <taxon>Lysobacterales</taxon>
        <taxon>Lysobacteraceae</taxon>
        <taxon>Xanthomonas</taxon>
    </lineage>
</organism>
<evidence type="ECO:0000313" key="1">
    <source>
        <dbReference type="EMBL" id="KGK58241.1"/>
    </source>
</evidence>
<dbReference type="EMBL" id="JRQI01000023">
    <property type="protein sequence ID" value="KGK58241.1"/>
    <property type="molecule type" value="Genomic_DNA"/>
</dbReference>
<comment type="caution">
    <text evidence="1">The sequence shown here is derived from an EMBL/GenBank/DDBJ whole genome shotgun (WGS) entry which is preliminary data.</text>
</comment>
<dbReference type="Gene3D" id="3.40.50.1820">
    <property type="entry name" value="alpha/beta hydrolase"/>
    <property type="match status" value="1"/>
</dbReference>
<dbReference type="AlphaFoldDB" id="A0AB34PA69"/>
<dbReference type="InterPro" id="IPR029058">
    <property type="entry name" value="AB_hydrolase_fold"/>
</dbReference>
<evidence type="ECO:0000313" key="2">
    <source>
        <dbReference type="Proteomes" id="UP000029879"/>
    </source>
</evidence>
<dbReference type="Proteomes" id="UP000029879">
    <property type="component" value="Unassembled WGS sequence"/>
</dbReference>
<gene>
    <name evidence="1" type="ORF">NC00_07945</name>
</gene>
<accession>A0AB34PA69</accession>